<reference evidence="1 2" key="1">
    <citation type="journal article" date="2010" name="J. Bacteriol.">
        <title>Genome sequence of the milbemycin-producing bacterium Streptomyces bingchenggensis.</title>
        <authorList>
            <person name="Wang X.J."/>
            <person name="Yan Y.J."/>
            <person name="Zhang B."/>
            <person name="An J."/>
            <person name="Wang J.J."/>
            <person name="Tian J."/>
            <person name="Jiang L."/>
            <person name="Chen Y.H."/>
            <person name="Huang S.X."/>
            <person name="Yin M."/>
            <person name="Zhang J."/>
            <person name="Gao A.L."/>
            <person name="Liu C.X."/>
            <person name="Zhu Z.X."/>
            <person name="Xiang W.S."/>
        </authorList>
    </citation>
    <scope>NUCLEOTIDE SEQUENCE [LARGE SCALE GENOMIC DNA]</scope>
    <source>
        <strain evidence="1 2">BCW-1</strain>
    </source>
</reference>
<name>D7C7K0_STRBB</name>
<dbReference type="HOGENOM" id="CLU_2453231_0_0_11"/>
<evidence type="ECO:0000313" key="1">
    <source>
        <dbReference type="EMBL" id="ADI12548.1"/>
    </source>
</evidence>
<keyword evidence="2" id="KW-1185">Reference proteome</keyword>
<gene>
    <name evidence="1" type="ordered locus">SBI_09430</name>
</gene>
<dbReference type="AlphaFoldDB" id="D7C7K0"/>
<sequence length="89" mass="8500">MGGVALSAFAQRAVQGGGVGSRFGLGAGAGQGQQPSIGVSATGEVGDDVAAAPAGKRGGFTGLQVGQRIEGNAELAAEVLACSPTFPMP</sequence>
<protein>
    <submittedName>
        <fullName evidence="1">Uncharacterized protein</fullName>
    </submittedName>
</protein>
<proteinExistence type="predicted"/>
<dbReference type="EMBL" id="CP002047">
    <property type="protein sequence ID" value="ADI12548.1"/>
    <property type="molecule type" value="Genomic_DNA"/>
</dbReference>
<dbReference type="KEGG" id="sbh:SBI_09430"/>
<dbReference type="Proteomes" id="UP000000377">
    <property type="component" value="Chromosome"/>
</dbReference>
<organism evidence="1 2">
    <name type="scientific">Streptomyces bingchenggensis (strain BCW-1)</name>
    <dbReference type="NCBI Taxonomy" id="749414"/>
    <lineage>
        <taxon>Bacteria</taxon>
        <taxon>Bacillati</taxon>
        <taxon>Actinomycetota</taxon>
        <taxon>Actinomycetes</taxon>
        <taxon>Kitasatosporales</taxon>
        <taxon>Streptomycetaceae</taxon>
        <taxon>Streptomyces</taxon>
    </lineage>
</organism>
<accession>D7C7K0</accession>
<evidence type="ECO:0000313" key="2">
    <source>
        <dbReference type="Proteomes" id="UP000000377"/>
    </source>
</evidence>